<dbReference type="AlphaFoldDB" id="A0A6A5FLY0"/>
<sequence>MGFWGGGGVSHCTCFFSCLAGIFFFHVGCRFLHDMKSYLYQEFDVQLWESLPETFPRRFEGFCNLYCLEFNTLYTVCLIGNRMIESVRARFYAKKSGSQRSLESCSLVLDLVGVFYAVNDGTFEEG</sequence>
<protein>
    <submittedName>
        <fullName evidence="2">Uncharacterized protein</fullName>
    </submittedName>
</protein>
<keyword evidence="1" id="KW-0472">Membrane</keyword>
<gene>
    <name evidence="2" type="ORF">PFLUV_G00020320</name>
</gene>
<proteinExistence type="predicted"/>
<keyword evidence="1" id="KW-1133">Transmembrane helix</keyword>
<evidence type="ECO:0000256" key="1">
    <source>
        <dbReference type="SAM" id="Phobius"/>
    </source>
</evidence>
<organism evidence="2 3">
    <name type="scientific">Perca fluviatilis</name>
    <name type="common">European perch</name>
    <dbReference type="NCBI Taxonomy" id="8168"/>
    <lineage>
        <taxon>Eukaryota</taxon>
        <taxon>Metazoa</taxon>
        <taxon>Chordata</taxon>
        <taxon>Craniata</taxon>
        <taxon>Vertebrata</taxon>
        <taxon>Euteleostomi</taxon>
        <taxon>Actinopterygii</taxon>
        <taxon>Neopterygii</taxon>
        <taxon>Teleostei</taxon>
        <taxon>Neoteleostei</taxon>
        <taxon>Acanthomorphata</taxon>
        <taxon>Eupercaria</taxon>
        <taxon>Perciformes</taxon>
        <taxon>Percoidei</taxon>
        <taxon>Percidae</taxon>
        <taxon>Percinae</taxon>
        <taxon>Perca</taxon>
    </lineage>
</organism>
<comment type="caution">
    <text evidence="2">The sequence shown here is derived from an EMBL/GenBank/DDBJ whole genome shotgun (WGS) entry which is preliminary data.</text>
</comment>
<evidence type="ECO:0000313" key="2">
    <source>
        <dbReference type="EMBL" id="KAF1393849.1"/>
    </source>
</evidence>
<reference evidence="2 3" key="1">
    <citation type="submission" date="2019-06" db="EMBL/GenBank/DDBJ databases">
        <title>A chromosome-scale genome assembly of the European perch, Perca fluviatilis.</title>
        <authorList>
            <person name="Roques C."/>
            <person name="Zahm M."/>
            <person name="Cabau C."/>
            <person name="Klopp C."/>
            <person name="Bouchez O."/>
            <person name="Donnadieu C."/>
            <person name="Kuhl H."/>
            <person name="Gislard M."/>
            <person name="Guendouz S."/>
            <person name="Journot L."/>
            <person name="Haffray P."/>
            <person name="Bestin A."/>
            <person name="Morvezen R."/>
            <person name="Feron R."/>
            <person name="Wen M."/>
            <person name="Jouanno E."/>
            <person name="Herpin A."/>
            <person name="Schartl M."/>
            <person name="Postlethwait J."/>
            <person name="Schaerlinger B."/>
            <person name="Chardard D."/>
            <person name="Lecocq T."/>
            <person name="Poncet C."/>
            <person name="Jaffrelo L."/>
            <person name="Lampietro C."/>
            <person name="Guiguen Y."/>
        </authorList>
    </citation>
    <scope>NUCLEOTIDE SEQUENCE [LARGE SCALE GENOMIC DNA]</scope>
    <source>
        <tissue evidence="2">Blood</tissue>
    </source>
</reference>
<feature type="transmembrane region" description="Helical" evidence="1">
    <location>
        <begin position="6"/>
        <end position="27"/>
    </location>
</feature>
<accession>A0A6A5FLY0</accession>
<dbReference type="EMBL" id="VHII01000002">
    <property type="protein sequence ID" value="KAF1393849.1"/>
    <property type="molecule type" value="Genomic_DNA"/>
</dbReference>
<evidence type="ECO:0000313" key="3">
    <source>
        <dbReference type="Proteomes" id="UP000465112"/>
    </source>
</evidence>
<keyword evidence="1" id="KW-0812">Transmembrane</keyword>
<name>A0A6A5FLY0_PERFL</name>
<keyword evidence="3" id="KW-1185">Reference proteome</keyword>
<dbReference type="Proteomes" id="UP000465112">
    <property type="component" value="Chromosome 2"/>
</dbReference>